<reference evidence="3 4" key="1">
    <citation type="submission" date="2016-03" db="EMBL/GenBank/DDBJ databases">
        <title>Fine-scale spatial genetic structure of a fungal parasite of coffee scale insects.</title>
        <authorList>
            <person name="Jackson D."/>
            <person name="Zemenick K.A."/>
            <person name="Malloure B."/>
            <person name="Quandt C.A."/>
            <person name="James T.Y."/>
        </authorList>
    </citation>
    <scope>NUCLEOTIDE SEQUENCE [LARGE SCALE GENOMIC DNA]</scope>
    <source>
        <strain evidence="3 4">UM487</strain>
    </source>
</reference>
<dbReference type="Pfam" id="PF08124">
    <property type="entry name" value="Lyase_8_N"/>
    <property type="match status" value="1"/>
</dbReference>
<dbReference type="PANTHER" id="PTHR38481">
    <property type="entry name" value="HYALURONATE LYASE"/>
    <property type="match status" value="1"/>
</dbReference>
<dbReference type="SUPFAM" id="SSF48230">
    <property type="entry name" value="Chondroitin AC/alginate lyase"/>
    <property type="match status" value="1"/>
</dbReference>
<name>A0A179I2H1_CORDF</name>
<evidence type="ECO:0000259" key="2">
    <source>
        <dbReference type="Pfam" id="PF08124"/>
    </source>
</evidence>
<sequence>MKLDVVAWTLCTLARAVSADAQDADLATLSRRRVADLAEYPDPSWFGNISTWIDAQKPDGTWPDVNYLSGCPAQHANWPIQDHWNRIITLAAAWRGNSSIADPKWTNSTRAWDAISMGLDYWFKNDYKPAACLGDGGNPKLGCPCGTPGLWNGNWYDQAILIPQLSSAACLLAQDGNLSEEQREGCIRLSRRTYDNIDLSYGSGGILTAANIVLVLQSSVTLGLFTDNATVVEDAMKRAFRVMTFSDGAMQDGIHRDGSFLQHTGILYNGNYGKDLLNIFIQFEGEAAGTRFAADNATREAMSTYIKGDEWMIFTDRKARQEHWDFNVIGRFVSFPTQDFQASADINVNVTKLARAVADFAGPYNVTSTIKRLESNGTEPLVGNKGFWASDYMASCEAPHGARRNMTS</sequence>
<evidence type="ECO:0000313" key="4">
    <source>
        <dbReference type="Proteomes" id="UP000243081"/>
    </source>
</evidence>
<dbReference type="InterPro" id="IPR038970">
    <property type="entry name" value="Lyase_8"/>
</dbReference>
<dbReference type="OrthoDB" id="5980780at2759"/>
<dbReference type="Gene3D" id="1.50.10.100">
    <property type="entry name" value="Chondroitin AC/alginate lyase"/>
    <property type="match status" value="1"/>
</dbReference>
<accession>A0A179I2H1</accession>
<dbReference type="AlphaFoldDB" id="A0A179I2H1"/>
<feature type="signal peptide" evidence="1">
    <location>
        <begin position="1"/>
        <end position="19"/>
    </location>
</feature>
<dbReference type="Proteomes" id="UP000243081">
    <property type="component" value="Unassembled WGS sequence"/>
</dbReference>
<dbReference type="OMA" id="YMASCEA"/>
<comment type="caution">
    <text evidence="3">The sequence shown here is derived from an EMBL/GenBank/DDBJ whole genome shotgun (WGS) entry which is preliminary data.</text>
</comment>
<gene>
    <name evidence="3" type="ORF">LLEC1_07262</name>
</gene>
<dbReference type="InterPro" id="IPR008929">
    <property type="entry name" value="Chondroitin_lyas"/>
</dbReference>
<protein>
    <recommendedName>
        <fullName evidence="2">Polysaccharide lyase 8 N-terminal alpha-helical domain-containing protein</fullName>
    </recommendedName>
</protein>
<feature type="domain" description="Polysaccharide lyase 8 N-terminal alpha-helical" evidence="2">
    <location>
        <begin position="152"/>
        <end position="356"/>
    </location>
</feature>
<dbReference type="EMBL" id="LUKN01003834">
    <property type="protein sequence ID" value="OAQ96867.1"/>
    <property type="molecule type" value="Genomic_DNA"/>
</dbReference>
<dbReference type="InterPro" id="IPR012970">
    <property type="entry name" value="Lyase_8_alpha_N"/>
</dbReference>
<feature type="chain" id="PRO_5008104034" description="Polysaccharide lyase 8 N-terminal alpha-helical domain-containing protein" evidence="1">
    <location>
        <begin position="20"/>
        <end position="408"/>
    </location>
</feature>
<keyword evidence="1" id="KW-0732">Signal</keyword>
<dbReference type="PANTHER" id="PTHR38481:SF1">
    <property type="entry name" value="HYALURONATE LYASE"/>
    <property type="match status" value="1"/>
</dbReference>
<evidence type="ECO:0000256" key="1">
    <source>
        <dbReference type="SAM" id="SignalP"/>
    </source>
</evidence>
<dbReference type="GO" id="GO:0016829">
    <property type="term" value="F:lyase activity"/>
    <property type="evidence" value="ECO:0007669"/>
    <property type="project" value="InterPro"/>
</dbReference>
<keyword evidence="4" id="KW-1185">Reference proteome</keyword>
<organism evidence="3 4">
    <name type="scientific">Cordyceps confragosa</name>
    <name type="common">Lecanicillium lecanii</name>
    <dbReference type="NCBI Taxonomy" id="2714763"/>
    <lineage>
        <taxon>Eukaryota</taxon>
        <taxon>Fungi</taxon>
        <taxon>Dikarya</taxon>
        <taxon>Ascomycota</taxon>
        <taxon>Pezizomycotina</taxon>
        <taxon>Sordariomycetes</taxon>
        <taxon>Hypocreomycetidae</taxon>
        <taxon>Hypocreales</taxon>
        <taxon>Cordycipitaceae</taxon>
        <taxon>Akanthomyces</taxon>
    </lineage>
</organism>
<evidence type="ECO:0000313" key="3">
    <source>
        <dbReference type="EMBL" id="OAQ96867.1"/>
    </source>
</evidence>
<proteinExistence type="predicted"/>